<dbReference type="STRING" id="1515439.SAMN06265784_12313"/>
<name>A0A1X7M7N3_9BURK</name>
<proteinExistence type="predicted"/>
<dbReference type="OrthoDB" id="9135303at2"/>
<gene>
    <name evidence="1" type="ORF">SAMN06265784_12313</name>
</gene>
<keyword evidence="2" id="KW-1185">Reference proteome</keyword>
<reference evidence="2" key="1">
    <citation type="submission" date="2017-04" db="EMBL/GenBank/DDBJ databases">
        <authorList>
            <person name="Varghese N."/>
            <person name="Submissions S."/>
        </authorList>
    </citation>
    <scope>NUCLEOTIDE SEQUENCE [LARGE SCALE GENOMIC DNA]</scope>
    <source>
        <strain evidence="2">LMG 29540</strain>
    </source>
</reference>
<evidence type="ECO:0000313" key="2">
    <source>
        <dbReference type="Proteomes" id="UP000193228"/>
    </source>
</evidence>
<dbReference type="Proteomes" id="UP000193228">
    <property type="component" value="Unassembled WGS sequence"/>
</dbReference>
<protein>
    <submittedName>
        <fullName evidence="1">Uncharacterized protein</fullName>
    </submittedName>
</protein>
<dbReference type="AlphaFoldDB" id="A0A1X7M7N3"/>
<accession>A0A1X7M7N3</accession>
<organism evidence="1 2">
    <name type="scientific">Paraburkholderia susongensis</name>
    <dbReference type="NCBI Taxonomy" id="1515439"/>
    <lineage>
        <taxon>Bacteria</taxon>
        <taxon>Pseudomonadati</taxon>
        <taxon>Pseudomonadota</taxon>
        <taxon>Betaproteobacteria</taxon>
        <taxon>Burkholderiales</taxon>
        <taxon>Burkholderiaceae</taxon>
        <taxon>Paraburkholderia</taxon>
    </lineage>
</organism>
<dbReference type="RefSeq" id="WP_085489936.1">
    <property type="nucleotide sequence ID" value="NZ_FXAT01000023.1"/>
</dbReference>
<evidence type="ECO:0000313" key="1">
    <source>
        <dbReference type="EMBL" id="SMG61543.1"/>
    </source>
</evidence>
<sequence length="64" mass="7011">MSSHDFINACEYLRATVVGGDQTSPSLNQSQAEQIINVVAQAMGMRDEELAHKLANYWAAFPAI</sequence>
<dbReference type="EMBL" id="FXAT01000023">
    <property type="protein sequence ID" value="SMG61543.1"/>
    <property type="molecule type" value="Genomic_DNA"/>
</dbReference>